<evidence type="ECO:0000313" key="1">
    <source>
        <dbReference type="EMBL" id="EOB06823.1"/>
    </source>
</evidence>
<keyword evidence="2" id="KW-1185">Reference proteome</keyword>
<protein>
    <submittedName>
        <fullName evidence="1">Uncharacterized protein</fullName>
    </submittedName>
</protein>
<evidence type="ECO:0000313" key="2">
    <source>
        <dbReference type="Proteomes" id="UP000296049"/>
    </source>
</evidence>
<dbReference type="EMBL" id="KB742580">
    <property type="protein sequence ID" value="EOB06823.1"/>
    <property type="molecule type" value="Genomic_DNA"/>
</dbReference>
<accession>R0M2D3</accession>
<organism evidence="1 2">
    <name type="scientific">Anas platyrhynchos</name>
    <name type="common">Mallard</name>
    <name type="synonym">Anas boschas</name>
    <dbReference type="NCBI Taxonomy" id="8839"/>
    <lineage>
        <taxon>Eukaryota</taxon>
        <taxon>Metazoa</taxon>
        <taxon>Chordata</taxon>
        <taxon>Craniata</taxon>
        <taxon>Vertebrata</taxon>
        <taxon>Euteleostomi</taxon>
        <taxon>Archelosauria</taxon>
        <taxon>Archosauria</taxon>
        <taxon>Dinosauria</taxon>
        <taxon>Saurischia</taxon>
        <taxon>Theropoda</taxon>
        <taxon>Coelurosauria</taxon>
        <taxon>Aves</taxon>
        <taxon>Neognathae</taxon>
        <taxon>Galloanserae</taxon>
        <taxon>Anseriformes</taxon>
        <taxon>Anatidae</taxon>
        <taxon>Anatinae</taxon>
        <taxon>Anas</taxon>
    </lineage>
</organism>
<reference evidence="2" key="1">
    <citation type="journal article" date="2013" name="Nat. Genet.">
        <title>The duck genome and transcriptome provide insight into an avian influenza virus reservoir species.</title>
        <authorList>
            <person name="Huang Y."/>
            <person name="Li Y."/>
            <person name="Burt D.W."/>
            <person name="Chen H."/>
            <person name="Zhang Y."/>
            <person name="Qian W."/>
            <person name="Kim H."/>
            <person name="Gan S."/>
            <person name="Zhao Y."/>
            <person name="Li J."/>
            <person name="Yi K."/>
            <person name="Feng H."/>
            <person name="Zhu P."/>
            <person name="Li B."/>
            <person name="Liu Q."/>
            <person name="Fairley S."/>
            <person name="Magor K.E."/>
            <person name="Du Z."/>
            <person name="Hu X."/>
            <person name="Goodman L."/>
            <person name="Tafer H."/>
            <person name="Vignal A."/>
            <person name="Lee T."/>
            <person name="Kim K.W."/>
            <person name="Sheng Z."/>
            <person name="An Y."/>
            <person name="Searle S."/>
            <person name="Herrero J."/>
            <person name="Groenen M.A."/>
            <person name="Crooijmans R.P."/>
            <person name="Faraut T."/>
            <person name="Cai Q."/>
            <person name="Webster R.G."/>
            <person name="Aldridge J.R."/>
            <person name="Warren W.C."/>
            <person name="Bartschat S."/>
            <person name="Kehr S."/>
            <person name="Marz M."/>
            <person name="Stadler P.F."/>
            <person name="Smith J."/>
            <person name="Kraus R.H."/>
            <person name="Zhao Y."/>
            <person name="Ren L."/>
            <person name="Fei J."/>
            <person name="Morisson M."/>
            <person name="Kaiser P."/>
            <person name="Griffin D.K."/>
            <person name="Rao M."/>
            <person name="Pitel F."/>
            <person name="Wang J."/>
            <person name="Li N."/>
        </authorList>
    </citation>
    <scope>NUCLEOTIDE SEQUENCE [LARGE SCALE GENOMIC DNA]</scope>
</reference>
<dbReference type="Proteomes" id="UP000296049">
    <property type="component" value="Unassembled WGS sequence"/>
</dbReference>
<gene>
    <name evidence="1" type="ORF">Anapl_04863</name>
</gene>
<proteinExistence type="predicted"/>
<sequence length="324" mass="35477">MSLVRAASTNIMFPITANSTAPQLYVTQEQRAGPDVLQAQEQPITSRGLLPIKPGPEGIACDFDSQSNSITFCVGRPEPLASVTGALSGSQVCPLLVSPYRTDVISLFPQQSRICGVSAAEISKKKFDSPIQKPQLSKLDSTKGKGFSTGTQLLQLLNLELVSSLIKMCIKAMPEQPSCHTVISDAGEQLQYGKEGEGRLNWYLPEYVVRPLKCYEEGTKAFSASDISKDLGGPTRKWECGGIPRCTQEVLPASKQHHREADFKEMDMHTCCLGWTANGGCLQWIMDMTPEVPEPSKPVLKMKVVFLTVEEIIEILSIELIKDS</sequence>
<name>R0M2D3_ANAPL</name>
<dbReference type="AlphaFoldDB" id="R0M2D3"/>